<dbReference type="Gene3D" id="3.40.30.10">
    <property type="entry name" value="Glutaredoxin"/>
    <property type="match status" value="1"/>
</dbReference>
<feature type="domain" description="KaiB" evidence="1">
    <location>
        <begin position="22"/>
        <end position="103"/>
    </location>
</feature>
<evidence type="ECO:0000313" key="2">
    <source>
        <dbReference type="EMBL" id="MBO0938496.1"/>
    </source>
</evidence>
<dbReference type="EMBL" id="JAFMYV010000009">
    <property type="protein sequence ID" value="MBO0938496.1"/>
    <property type="molecule type" value="Genomic_DNA"/>
</dbReference>
<dbReference type="AlphaFoldDB" id="A0A939GKN8"/>
<protein>
    <submittedName>
        <fullName evidence="2">Circadian clock KaiB family protein</fullName>
    </submittedName>
</protein>
<dbReference type="PANTHER" id="PTHR41709:SF2">
    <property type="entry name" value="CIRCADIAN CLOCK PROTEIN KAIB2"/>
    <property type="match status" value="1"/>
</dbReference>
<dbReference type="Pfam" id="PF07689">
    <property type="entry name" value="KaiB"/>
    <property type="match status" value="1"/>
</dbReference>
<gene>
    <name evidence="2" type="ORF">J2I47_18235</name>
</gene>
<sequence>MSQEVESWDADLNTAPEPYVLRLYITGVSVNSVRALTNIKHICETHLAGRYSLDIIDVYQQKDSAEQAQIIALPLLIKVLPLPVRRLIGDLSNTELVLNALGLS</sequence>
<dbReference type="InterPro" id="IPR036249">
    <property type="entry name" value="Thioredoxin-like_sf"/>
</dbReference>
<dbReference type="GO" id="GO:0048511">
    <property type="term" value="P:rhythmic process"/>
    <property type="evidence" value="ECO:0007669"/>
    <property type="project" value="InterPro"/>
</dbReference>
<proteinExistence type="predicted"/>
<dbReference type="PANTHER" id="PTHR41709">
    <property type="entry name" value="KAIB-LIKE PROTEIN 1"/>
    <property type="match status" value="1"/>
</dbReference>
<dbReference type="RefSeq" id="WP_207366024.1">
    <property type="nucleotide sequence ID" value="NZ_JAFMYV010000009.1"/>
</dbReference>
<dbReference type="CDD" id="cd02978">
    <property type="entry name" value="KaiB_like"/>
    <property type="match status" value="1"/>
</dbReference>
<dbReference type="InterPro" id="IPR011649">
    <property type="entry name" value="KaiB_domain"/>
</dbReference>
<dbReference type="Proteomes" id="UP000664034">
    <property type="component" value="Unassembled WGS sequence"/>
</dbReference>
<accession>A0A939GKN8</accession>
<reference evidence="2" key="1">
    <citation type="submission" date="2021-03" db="EMBL/GenBank/DDBJ databases">
        <title>Fibrella sp. HMF5335 genome sequencing and assembly.</title>
        <authorList>
            <person name="Kang H."/>
            <person name="Kim H."/>
            <person name="Bae S."/>
            <person name="Joh K."/>
        </authorList>
    </citation>
    <scope>NUCLEOTIDE SEQUENCE</scope>
    <source>
        <strain evidence="2">HMF5335</strain>
    </source>
</reference>
<dbReference type="SUPFAM" id="SSF52833">
    <property type="entry name" value="Thioredoxin-like"/>
    <property type="match status" value="1"/>
</dbReference>
<name>A0A939GKN8_9BACT</name>
<dbReference type="InterPro" id="IPR039022">
    <property type="entry name" value="KaiB-like"/>
</dbReference>
<evidence type="ECO:0000259" key="1">
    <source>
        <dbReference type="SMART" id="SM01248"/>
    </source>
</evidence>
<dbReference type="SMART" id="SM01248">
    <property type="entry name" value="KaiB"/>
    <property type="match status" value="1"/>
</dbReference>
<evidence type="ECO:0000313" key="3">
    <source>
        <dbReference type="Proteomes" id="UP000664034"/>
    </source>
</evidence>
<keyword evidence="3" id="KW-1185">Reference proteome</keyword>
<organism evidence="2 3">
    <name type="scientific">Fibrella rubiginis</name>
    <dbReference type="NCBI Taxonomy" id="2817060"/>
    <lineage>
        <taxon>Bacteria</taxon>
        <taxon>Pseudomonadati</taxon>
        <taxon>Bacteroidota</taxon>
        <taxon>Cytophagia</taxon>
        <taxon>Cytophagales</taxon>
        <taxon>Spirosomataceae</taxon>
        <taxon>Fibrella</taxon>
    </lineage>
</organism>
<comment type="caution">
    <text evidence="2">The sequence shown here is derived from an EMBL/GenBank/DDBJ whole genome shotgun (WGS) entry which is preliminary data.</text>
</comment>